<evidence type="ECO:0000256" key="1">
    <source>
        <dbReference type="SAM" id="MobiDB-lite"/>
    </source>
</evidence>
<sequence length="69" mass="8047">MQEQIPQVHEEGDHTPYVSEMQQLPNVEGVARQEQDEKKGEDVGKVEVLGRGRPYRWLMRGKQRKEDSV</sequence>
<protein>
    <submittedName>
        <fullName evidence="2">Uncharacterized protein</fullName>
    </submittedName>
</protein>
<dbReference type="EMBL" id="JABFUD020000022">
    <property type="protein sequence ID" value="KAI5062263.1"/>
    <property type="molecule type" value="Genomic_DNA"/>
</dbReference>
<dbReference type="OrthoDB" id="10691971at2759"/>
<keyword evidence="3" id="KW-1185">Reference proteome</keyword>
<feature type="region of interest" description="Disordered" evidence="1">
    <location>
        <begin position="1"/>
        <end position="21"/>
    </location>
</feature>
<evidence type="ECO:0000313" key="2">
    <source>
        <dbReference type="EMBL" id="KAI5062263.1"/>
    </source>
</evidence>
<dbReference type="AlphaFoldDB" id="A0A9D4U6A1"/>
<comment type="caution">
    <text evidence="2">The sequence shown here is derived from an EMBL/GenBank/DDBJ whole genome shotgun (WGS) entry which is preliminary data.</text>
</comment>
<dbReference type="Proteomes" id="UP000886520">
    <property type="component" value="Chromosome 22"/>
</dbReference>
<organism evidence="2 3">
    <name type="scientific">Adiantum capillus-veneris</name>
    <name type="common">Maidenhair fern</name>
    <dbReference type="NCBI Taxonomy" id="13818"/>
    <lineage>
        <taxon>Eukaryota</taxon>
        <taxon>Viridiplantae</taxon>
        <taxon>Streptophyta</taxon>
        <taxon>Embryophyta</taxon>
        <taxon>Tracheophyta</taxon>
        <taxon>Polypodiopsida</taxon>
        <taxon>Polypodiidae</taxon>
        <taxon>Polypodiales</taxon>
        <taxon>Pteridineae</taxon>
        <taxon>Pteridaceae</taxon>
        <taxon>Vittarioideae</taxon>
        <taxon>Adiantum</taxon>
    </lineage>
</organism>
<accession>A0A9D4U6A1</accession>
<evidence type="ECO:0000313" key="3">
    <source>
        <dbReference type="Proteomes" id="UP000886520"/>
    </source>
</evidence>
<reference evidence="2" key="1">
    <citation type="submission" date="2021-01" db="EMBL/GenBank/DDBJ databases">
        <title>Adiantum capillus-veneris genome.</title>
        <authorList>
            <person name="Fang Y."/>
            <person name="Liao Q."/>
        </authorList>
    </citation>
    <scope>NUCLEOTIDE SEQUENCE</scope>
    <source>
        <strain evidence="2">H3</strain>
        <tissue evidence="2">Leaf</tissue>
    </source>
</reference>
<proteinExistence type="predicted"/>
<gene>
    <name evidence="2" type="ORF">GOP47_0022802</name>
</gene>
<name>A0A9D4U6A1_ADICA</name>